<sequence>MHNNTHPFTQPPNNTLTSQQIQQLTTQLTQPQSQSQQQQFPVVGTGLLLHSKPGKKAKFAKVNTPNQLGQSESED</sequence>
<evidence type="ECO:0000313" key="2">
    <source>
        <dbReference type="Proteomes" id="UP000789702"/>
    </source>
</evidence>
<evidence type="ECO:0000313" key="1">
    <source>
        <dbReference type="EMBL" id="CAG8641946.1"/>
    </source>
</evidence>
<dbReference type="Proteomes" id="UP000789702">
    <property type="component" value="Unassembled WGS sequence"/>
</dbReference>
<protein>
    <submittedName>
        <fullName evidence="1">543_t:CDS:1</fullName>
    </submittedName>
</protein>
<accession>A0ACA9NC19</accession>
<comment type="caution">
    <text evidence="1">The sequence shown here is derived from an EMBL/GenBank/DDBJ whole genome shotgun (WGS) entry which is preliminary data.</text>
</comment>
<gene>
    <name evidence="1" type="ORF">DHETER_LOCUS8884</name>
</gene>
<feature type="non-terminal residue" evidence="1">
    <location>
        <position position="75"/>
    </location>
</feature>
<organism evidence="1 2">
    <name type="scientific">Dentiscutata heterogama</name>
    <dbReference type="NCBI Taxonomy" id="1316150"/>
    <lineage>
        <taxon>Eukaryota</taxon>
        <taxon>Fungi</taxon>
        <taxon>Fungi incertae sedis</taxon>
        <taxon>Mucoromycota</taxon>
        <taxon>Glomeromycotina</taxon>
        <taxon>Glomeromycetes</taxon>
        <taxon>Diversisporales</taxon>
        <taxon>Gigasporaceae</taxon>
        <taxon>Dentiscutata</taxon>
    </lineage>
</organism>
<reference evidence="1" key="1">
    <citation type="submission" date="2021-06" db="EMBL/GenBank/DDBJ databases">
        <authorList>
            <person name="Kallberg Y."/>
            <person name="Tangrot J."/>
            <person name="Rosling A."/>
        </authorList>
    </citation>
    <scope>NUCLEOTIDE SEQUENCE</scope>
    <source>
        <strain evidence="1">IL203A</strain>
    </source>
</reference>
<keyword evidence="2" id="KW-1185">Reference proteome</keyword>
<proteinExistence type="predicted"/>
<dbReference type="EMBL" id="CAJVPU010014711">
    <property type="protein sequence ID" value="CAG8641946.1"/>
    <property type="molecule type" value="Genomic_DNA"/>
</dbReference>
<name>A0ACA9NC19_9GLOM</name>